<dbReference type="EMBL" id="BAAANB010000001">
    <property type="protein sequence ID" value="GAA2021873.1"/>
    <property type="molecule type" value="Genomic_DNA"/>
</dbReference>
<evidence type="ECO:0000259" key="2">
    <source>
        <dbReference type="Pfam" id="PF20254"/>
    </source>
</evidence>
<protein>
    <recommendedName>
        <fullName evidence="2">N,N-dimethylformamidase beta subunit-like C-terminal domain-containing protein</fullName>
    </recommendedName>
</protein>
<dbReference type="Pfam" id="PF20254">
    <property type="entry name" value="DMFA2_C"/>
    <property type="match status" value="1"/>
</dbReference>
<evidence type="ECO:0000313" key="4">
    <source>
        <dbReference type="Proteomes" id="UP001501285"/>
    </source>
</evidence>
<accession>A0ABN2TUA3</accession>
<organism evidence="3 4">
    <name type="scientific">Terrabacter terrae</name>
    <dbReference type="NCBI Taxonomy" id="318434"/>
    <lineage>
        <taxon>Bacteria</taxon>
        <taxon>Bacillati</taxon>
        <taxon>Actinomycetota</taxon>
        <taxon>Actinomycetes</taxon>
        <taxon>Micrococcales</taxon>
        <taxon>Intrasporangiaceae</taxon>
        <taxon>Terrabacter</taxon>
    </lineage>
</organism>
<sequence>MRAENARPGTTAWRIDTAHQASETELAGYTSTASVLPGESFGLHLSSALGAVTVRAYRLGHYAGTGAREIWSSRAVPATRQPAPAEDALHTVRCAWPETLRIDTSGWPEGSYLLRLEAGGRARYVPIVVRSRTTAGRLVIVSAVTCHQAYNQWGGYSLYKGPDRSFATRASAVSFDRPYDKNGAPLVLTHEQGPIFVAEGLHRPDLDLAYVTSWDLHRDPGLLAGARGLVSPGHDEYWTVPMRRHVEAARDAGTNLAFLGANALYWRARLSPDGRLLTCYKDASLDPQHSSPETTVQWRQSPHPDPENSLTGMLYEAFPAEADLVVHDPGFFLLAGTGAKKGERYAGLVATEIDRAYPVAGTPANLQVVAHSPVPQFQKPDTHSDMTYYTAPSGAGVFAVGTMAWAAGLRGAHARPRIDERAATFARTVTANLLHAMAEGPMGRAHPARANLEGIGAPSRTATGTGGPVARA</sequence>
<dbReference type="Proteomes" id="UP001501285">
    <property type="component" value="Unassembled WGS sequence"/>
</dbReference>
<evidence type="ECO:0000313" key="3">
    <source>
        <dbReference type="EMBL" id="GAA2021873.1"/>
    </source>
</evidence>
<feature type="region of interest" description="Disordered" evidence="1">
    <location>
        <begin position="286"/>
        <end position="306"/>
    </location>
</feature>
<evidence type="ECO:0000256" key="1">
    <source>
        <dbReference type="SAM" id="MobiDB-lite"/>
    </source>
</evidence>
<reference evidence="3 4" key="1">
    <citation type="journal article" date="2019" name="Int. J. Syst. Evol. Microbiol.">
        <title>The Global Catalogue of Microorganisms (GCM) 10K type strain sequencing project: providing services to taxonomists for standard genome sequencing and annotation.</title>
        <authorList>
            <consortium name="The Broad Institute Genomics Platform"/>
            <consortium name="The Broad Institute Genome Sequencing Center for Infectious Disease"/>
            <person name="Wu L."/>
            <person name="Ma J."/>
        </authorList>
    </citation>
    <scope>NUCLEOTIDE SEQUENCE [LARGE SCALE GENOMIC DNA]</scope>
    <source>
        <strain evidence="3 4">JCM 14283</strain>
    </source>
</reference>
<dbReference type="InterPro" id="IPR046540">
    <property type="entry name" value="DMFA2_C"/>
</dbReference>
<feature type="compositionally biased region" description="Polar residues" evidence="1">
    <location>
        <begin position="287"/>
        <end position="300"/>
    </location>
</feature>
<comment type="caution">
    <text evidence="3">The sequence shown here is derived from an EMBL/GenBank/DDBJ whole genome shotgun (WGS) entry which is preliminary data.</text>
</comment>
<name>A0ABN2TUA3_9MICO</name>
<gene>
    <name evidence="3" type="ORF">GCM10009740_08350</name>
</gene>
<proteinExistence type="predicted"/>
<keyword evidence="4" id="KW-1185">Reference proteome</keyword>
<feature type="domain" description="N,N-dimethylformamidase beta subunit-like C-terminal" evidence="2">
    <location>
        <begin position="53"/>
        <end position="410"/>
    </location>
</feature>